<dbReference type="GO" id="GO:0003700">
    <property type="term" value="F:DNA-binding transcription factor activity"/>
    <property type="evidence" value="ECO:0007669"/>
    <property type="project" value="InterPro"/>
</dbReference>
<accession>A0A8S1GUZ5</accession>
<keyword evidence="8" id="KW-0539">Nucleus</keyword>
<dbReference type="PRINTS" id="PR00047">
    <property type="entry name" value="STROIDFINGER"/>
</dbReference>
<dbReference type="GO" id="GO:0008270">
    <property type="term" value="F:zinc ion binding"/>
    <property type="evidence" value="ECO:0007669"/>
    <property type="project" value="UniProtKB-KW"/>
</dbReference>
<keyword evidence="5" id="KW-0238">DNA-binding</keyword>
<keyword evidence="7" id="KW-0675">Receptor</keyword>
<dbReference type="PANTHER" id="PTHR45680">
    <property type="entry name" value="NUCLEAR HORMONE RECEPTOR FAMILY"/>
    <property type="match status" value="1"/>
</dbReference>
<evidence type="ECO:0000313" key="11">
    <source>
        <dbReference type="EMBL" id="CAD6186924.1"/>
    </source>
</evidence>
<keyword evidence="1" id="KW-0479">Metal-binding</keyword>
<dbReference type="Gene3D" id="3.30.50.10">
    <property type="entry name" value="Erythroid Transcription Factor GATA-1, subunit A"/>
    <property type="match status" value="1"/>
</dbReference>
<reference evidence="11" key="1">
    <citation type="submission" date="2020-10" db="EMBL/GenBank/DDBJ databases">
        <authorList>
            <person name="Kikuchi T."/>
        </authorList>
    </citation>
    <scope>NUCLEOTIDE SEQUENCE</scope>
    <source>
        <strain evidence="11">NKZ352</strain>
    </source>
</reference>
<evidence type="ECO:0000256" key="4">
    <source>
        <dbReference type="ARBA" id="ARBA00023015"/>
    </source>
</evidence>
<evidence type="ECO:0000256" key="5">
    <source>
        <dbReference type="ARBA" id="ARBA00023125"/>
    </source>
</evidence>
<feature type="region of interest" description="Disordered" evidence="9">
    <location>
        <begin position="1"/>
        <end position="20"/>
    </location>
</feature>
<sequence length="83" mass="9593">MTDHEPDQENLLFRSQGSPEKSSQIQCQICEHTAHGIHFGILACRACAAFFRRTVVLKKTYACRRANGMCKINSEERFFFSFF</sequence>
<dbReference type="EMBL" id="CAJGYM010000005">
    <property type="protein sequence ID" value="CAD6186924.1"/>
    <property type="molecule type" value="Genomic_DNA"/>
</dbReference>
<protein>
    <recommendedName>
        <fullName evidence="10">Nuclear receptor domain-containing protein</fullName>
    </recommendedName>
</protein>
<keyword evidence="12" id="KW-1185">Reference proteome</keyword>
<keyword evidence="6" id="KW-0804">Transcription</keyword>
<name>A0A8S1GUZ5_9PELO</name>
<dbReference type="SMART" id="SM00399">
    <property type="entry name" value="ZnF_C4"/>
    <property type="match status" value="1"/>
</dbReference>
<dbReference type="SUPFAM" id="SSF57716">
    <property type="entry name" value="Glucocorticoid receptor-like (DNA-binding domain)"/>
    <property type="match status" value="1"/>
</dbReference>
<dbReference type="PROSITE" id="PS51030">
    <property type="entry name" value="NUCLEAR_REC_DBD_2"/>
    <property type="match status" value="1"/>
</dbReference>
<organism evidence="11 12">
    <name type="scientific">Caenorhabditis auriculariae</name>
    <dbReference type="NCBI Taxonomy" id="2777116"/>
    <lineage>
        <taxon>Eukaryota</taxon>
        <taxon>Metazoa</taxon>
        <taxon>Ecdysozoa</taxon>
        <taxon>Nematoda</taxon>
        <taxon>Chromadorea</taxon>
        <taxon>Rhabditida</taxon>
        <taxon>Rhabditina</taxon>
        <taxon>Rhabditomorpha</taxon>
        <taxon>Rhabditoidea</taxon>
        <taxon>Rhabditidae</taxon>
        <taxon>Peloderinae</taxon>
        <taxon>Caenorhabditis</taxon>
    </lineage>
</organism>
<keyword evidence="2" id="KW-0863">Zinc-finger</keyword>
<proteinExistence type="predicted"/>
<gene>
    <name evidence="11" type="ORF">CAUJ_LOCUS2843</name>
</gene>
<dbReference type="InterPro" id="IPR013088">
    <property type="entry name" value="Znf_NHR/GATA"/>
</dbReference>
<evidence type="ECO:0000256" key="8">
    <source>
        <dbReference type="ARBA" id="ARBA00023242"/>
    </source>
</evidence>
<evidence type="ECO:0000256" key="2">
    <source>
        <dbReference type="ARBA" id="ARBA00022771"/>
    </source>
</evidence>
<dbReference type="PROSITE" id="PS00031">
    <property type="entry name" value="NUCLEAR_REC_DBD_1"/>
    <property type="match status" value="1"/>
</dbReference>
<evidence type="ECO:0000256" key="3">
    <source>
        <dbReference type="ARBA" id="ARBA00022833"/>
    </source>
</evidence>
<evidence type="ECO:0000256" key="7">
    <source>
        <dbReference type="ARBA" id="ARBA00023170"/>
    </source>
</evidence>
<feature type="domain" description="Nuclear receptor" evidence="10">
    <location>
        <begin position="24"/>
        <end position="83"/>
    </location>
</feature>
<dbReference type="Proteomes" id="UP000835052">
    <property type="component" value="Unassembled WGS sequence"/>
</dbReference>
<evidence type="ECO:0000259" key="10">
    <source>
        <dbReference type="PROSITE" id="PS51030"/>
    </source>
</evidence>
<dbReference type="PANTHER" id="PTHR45680:SF29">
    <property type="entry name" value="NUCLEAR HORMONE RECEPTOR FAMILY"/>
    <property type="match status" value="1"/>
</dbReference>
<keyword evidence="3" id="KW-0862">Zinc</keyword>
<keyword evidence="4" id="KW-0805">Transcription regulation</keyword>
<dbReference type="Pfam" id="PF00105">
    <property type="entry name" value="zf-C4"/>
    <property type="match status" value="1"/>
</dbReference>
<evidence type="ECO:0000256" key="9">
    <source>
        <dbReference type="SAM" id="MobiDB-lite"/>
    </source>
</evidence>
<evidence type="ECO:0000313" key="12">
    <source>
        <dbReference type="Proteomes" id="UP000835052"/>
    </source>
</evidence>
<dbReference type="AlphaFoldDB" id="A0A8S1GUZ5"/>
<dbReference type="InterPro" id="IPR001628">
    <property type="entry name" value="Znf_hrmn_rcpt"/>
</dbReference>
<evidence type="ECO:0000256" key="1">
    <source>
        <dbReference type="ARBA" id="ARBA00022723"/>
    </source>
</evidence>
<dbReference type="InterPro" id="IPR051152">
    <property type="entry name" value="C.elegans_Orphan_NR"/>
</dbReference>
<dbReference type="GO" id="GO:0043565">
    <property type="term" value="F:sequence-specific DNA binding"/>
    <property type="evidence" value="ECO:0007669"/>
    <property type="project" value="InterPro"/>
</dbReference>
<comment type="caution">
    <text evidence="11">The sequence shown here is derived from an EMBL/GenBank/DDBJ whole genome shotgun (WGS) entry which is preliminary data.</text>
</comment>
<evidence type="ECO:0000256" key="6">
    <source>
        <dbReference type="ARBA" id="ARBA00023163"/>
    </source>
</evidence>